<feature type="transmembrane region" description="Helical" evidence="6">
    <location>
        <begin position="69"/>
        <end position="94"/>
    </location>
</feature>
<proteinExistence type="inferred from homology"/>
<feature type="transmembrane region" description="Helical" evidence="6">
    <location>
        <begin position="212"/>
        <end position="233"/>
    </location>
</feature>
<dbReference type="GO" id="GO:0022857">
    <property type="term" value="F:transmembrane transporter activity"/>
    <property type="evidence" value="ECO:0007669"/>
    <property type="project" value="InterPro"/>
</dbReference>
<feature type="transmembrane region" description="Helical" evidence="6">
    <location>
        <begin position="173"/>
        <end position="192"/>
    </location>
</feature>
<feature type="transmembrane region" description="Helical" evidence="6">
    <location>
        <begin position="106"/>
        <end position="123"/>
    </location>
</feature>
<dbReference type="InParanoid" id="A0A7N2MLR8"/>
<organism evidence="7 8">
    <name type="scientific">Quercus lobata</name>
    <name type="common">Valley oak</name>
    <dbReference type="NCBI Taxonomy" id="97700"/>
    <lineage>
        <taxon>Eukaryota</taxon>
        <taxon>Viridiplantae</taxon>
        <taxon>Streptophyta</taxon>
        <taxon>Embryophyta</taxon>
        <taxon>Tracheophyta</taxon>
        <taxon>Spermatophyta</taxon>
        <taxon>Magnoliopsida</taxon>
        <taxon>eudicotyledons</taxon>
        <taxon>Gunneridae</taxon>
        <taxon>Pentapetalae</taxon>
        <taxon>rosids</taxon>
        <taxon>fabids</taxon>
        <taxon>Fagales</taxon>
        <taxon>Fagaceae</taxon>
        <taxon>Quercus</taxon>
    </lineage>
</organism>
<comment type="similarity">
    <text evidence="2">Belongs to the major facilitator superfamily. Proton-dependent oligopeptide transporter (POT/PTR) (TC 2.A.17) family.</text>
</comment>
<dbReference type="Gene3D" id="1.20.1250.20">
    <property type="entry name" value="MFS general substrate transporter like domains"/>
    <property type="match status" value="1"/>
</dbReference>
<feature type="transmembrane region" description="Helical" evidence="6">
    <location>
        <begin position="245"/>
        <end position="266"/>
    </location>
</feature>
<dbReference type="EMBL" id="LRBV02000009">
    <property type="status" value="NOT_ANNOTATED_CDS"/>
    <property type="molecule type" value="Genomic_DNA"/>
</dbReference>
<accession>A0A7N2MLR8</accession>
<feature type="transmembrane region" description="Helical" evidence="6">
    <location>
        <begin position="445"/>
        <end position="468"/>
    </location>
</feature>
<name>A0A7N2MLR8_QUELO</name>
<dbReference type="OMA" id="ISAFFNW"/>
<dbReference type="InterPro" id="IPR000109">
    <property type="entry name" value="POT_fam"/>
</dbReference>
<keyword evidence="3 6" id="KW-0812">Transmembrane</keyword>
<evidence type="ECO:0000313" key="7">
    <source>
        <dbReference type="EnsemblPlants" id="QL09p048132:mrna"/>
    </source>
</evidence>
<feature type="transmembrane region" description="Helical" evidence="6">
    <location>
        <begin position="524"/>
        <end position="543"/>
    </location>
</feature>
<feature type="transmembrane region" description="Helical" evidence="6">
    <location>
        <begin position="408"/>
        <end position="425"/>
    </location>
</feature>
<dbReference type="SUPFAM" id="SSF103473">
    <property type="entry name" value="MFS general substrate transporter"/>
    <property type="match status" value="1"/>
</dbReference>
<evidence type="ECO:0000256" key="6">
    <source>
        <dbReference type="SAM" id="Phobius"/>
    </source>
</evidence>
<keyword evidence="4 6" id="KW-1133">Transmembrane helix</keyword>
<dbReference type="GO" id="GO:0016020">
    <property type="term" value="C:membrane"/>
    <property type="evidence" value="ECO:0007669"/>
    <property type="project" value="UniProtKB-SubCell"/>
</dbReference>
<evidence type="ECO:0000256" key="3">
    <source>
        <dbReference type="ARBA" id="ARBA00022692"/>
    </source>
</evidence>
<dbReference type="Pfam" id="PF00854">
    <property type="entry name" value="PTR2"/>
    <property type="match status" value="1"/>
</dbReference>
<feature type="transmembrane region" description="Helical" evidence="6">
    <location>
        <begin position="480"/>
        <end position="504"/>
    </location>
</feature>
<dbReference type="Gramene" id="QL09p048132:mrna">
    <property type="protein sequence ID" value="QL09p048132:mrna"/>
    <property type="gene ID" value="QL09p048132"/>
</dbReference>
<dbReference type="PANTHER" id="PTHR11654">
    <property type="entry name" value="OLIGOPEPTIDE TRANSPORTER-RELATED"/>
    <property type="match status" value="1"/>
</dbReference>
<feature type="transmembrane region" description="Helical" evidence="6">
    <location>
        <begin position="367"/>
        <end position="387"/>
    </location>
</feature>
<reference evidence="7" key="2">
    <citation type="submission" date="2021-01" db="UniProtKB">
        <authorList>
            <consortium name="EnsemblPlants"/>
        </authorList>
    </citation>
    <scope>IDENTIFICATION</scope>
</reference>
<dbReference type="InterPro" id="IPR036259">
    <property type="entry name" value="MFS_trans_sf"/>
</dbReference>
<protein>
    <submittedName>
        <fullName evidence="7">Uncharacterized protein</fullName>
    </submittedName>
</protein>
<keyword evidence="8" id="KW-1185">Reference proteome</keyword>
<evidence type="ECO:0000256" key="5">
    <source>
        <dbReference type="ARBA" id="ARBA00023136"/>
    </source>
</evidence>
<evidence type="ECO:0000256" key="2">
    <source>
        <dbReference type="ARBA" id="ARBA00005982"/>
    </source>
</evidence>
<reference evidence="7 8" key="1">
    <citation type="journal article" date="2016" name="G3 (Bethesda)">
        <title>First Draft Assembly and Annotation of the Genome of a California Endemic Oak Quercus lobata Nee (Fagaceae).</title>
        <authorList>
            <person name="Sork V.L."/>
            <person name="Fitz-Gibbon S.T."/>
            <person name="Puiu D."/>
            <person name="Crepeau M."/>
            <person name="Gugger P.F."/>
            <person name="Sherman R."/>
            <person name="Stevens K."/>
            <person name="Langley C.H."/>
            <person name="Pellegrini M."/>
            <person name="Salzberg S.L."/>
        </authorList>
    </citation>
    <scope>NUCLEOTIDE SEQUENCE [LARGE SCALE GENOMIC DNA]</scope>
    <source>
        <strain evidence="7 8">cv. SW786</strain>
    </source>
</reference>
<dbReference type="AlphaFoldDB" id="A0A7N2MLR8"/>
<feature type="transmembrane region" description="Helical" evidence="6">
    <location>
        <begin position="135"/>
        <end position="153"/>
    </location>
</feature>
<evidence type="ECO:0000313" key="8">
    <source>
        <dbReference type="Proteomes" id="UP000594261"/>
    </source>
</evidence>
<comment type="subcellular location">
    <subcellularLocation>
        <location evidence="1">Membrane</location>
        <topology evidence="1">Multi-pass membrane protein</topology>
    </subcellularLocation>
</comment>
<feature type="transmembrane region" description="Helical" evidence="6">
    <location>
        <begin position="327"/>
        <end position="347"/>
    </location>
</feature>
<sequence>MHAKFYSTSFPFLNLLSQGLTFDCIAKKLSLHCQLLMVLEMSPEREEYVDWRGKNADPRKHGGVRAASFVCVVEVLENLVFLSNASNFVVYFLMSMNYKPAEASNMVTNFMGTSFLLTIFGGFISDSFITRFKTFIFFCSIELLGLILLTVQAHEPHLHPAMGRRPSGSQAAILYAGLYAMATGVGGVKATLPAHGADQLDHSNQRLISAFFNWFFFSLCTGGLISVTLMIWIEENLGWNWSFKISVMVLSVTLFIFTIGFSFYRYKLPGGSPLSRIFKVFASTARNWKLSPIERVNGRSHSKFKILDKALIDNTVTATEVEETKTFLGLLPIFATTILMNCCLAQLMTFTVQQGNIMNRTIHHFKIPTQSLTVFPLIIMLASIPLYEQFVRIFGKEKAKMFQPLRRIGLGLALASGSMAVAAIVEVKRREAAENNVILSVFWLGWQYLLLGVSDMLTLGGMLEFFYSEAPASMRSMSTALSWCSTSMGYFLSSVLVGITNSVSGKYGQPWLGGKSLNQSRLDLFYTLLSILNILNLLAYMYCAKRY</sequence>
<dbReference type="Proteomes" id="UP000594261">
    <property type="component" value="Chromosome 9"/>
</dbReference>
<keyword evidence="5 6" id="KW-0472">Membrane</keyword>
<evidence type="ECO:0000256" key="1">
    <source>
        <dbReference type="ARBA" id="ARBA00004141"/>
    </source>
</evidence>
<evidence type="ECO:0000256" key="4">
    <source>
        <dbReference type="ARBA" id="ARBA00022989"/>
    </source>
</evidence>
<dbReference type="EnsemblPlants" id="QL09p048132:mrna">
    <property type="protein sequence ID" value="QL09p048132:mrna"/>
    <property type="gene ID" value="QL09p048132"/>
</dbReference>